<keyword evidence="2" id="KW-1185">Reference proteome</keyword>
<reference evidence="1 2" key="1">
    <citation type="journal article" date="2018" name="Biotechnol. Biofuels">
        <title>Integrative visual omics of the white-rot fungus Polyporus brumalis exposes the biotechnological potential of its oxidative enzymes for delignifying raw plant biomass.</title>
        <authorList>
            <person name="Miyauchi S."/>
            <person name="Rancon A."/>
            <person name="Drula E."/>
            <person name="Hage H."/>
            <person name="Chaduli D."/>
            <person name="Favel A."/>
            <person name="Grisel S."/>
            <person name="Henrissat B."/>
            <person name="Herpoel-Gimbert I."/>
            <person name="Ruiz-Duenas F.J."/>
            <person name="Chevret D."/>
            <person name="Hainaut M."/>
            <person name="Lin J."/>
            <person name="Wang M."/>
            <person name="Pangilinan J."/>
            <person name="Lipzen A."/>
            <person name="Lesage-Meessen L."/>
            <person name="Navarro D."/>
            <person name="Riley R."/>
            <person name="Grigoriev I.V."/>
            <person name="Zhou S."/>
            <person name="Raouche S."/>
            <person name="Rosso M.N."/>
        </authorList>
    </citation>
    <scope>NUCLEOTIDE SEQUENCE [LARGE SCALE GENOMIC DNA]</scope>
    <source>
        <strain evidence="1 2">BRFM 1820</strain>
    </source>
</reference>
<dbReference type="InterPro" id="IPR045864">
    <property type="entry name" value="aa-tRNA-synth_II/BPL/LPL"/>
</dbReference>
<organism evidence="1 2">
    <name type="scientific">Lentinus brumalis</name>
    <dbReference type="NCBI Taxonomy" id="2498619"/>
    <lineage>
        <taxon>Eukaryota</taxon>
        <taxon>Fungi</taxon>
        <taxon>Dikarya</taxon>
        <taxon>Basidiomycota</taxon>
        <taxon>Agaricomycotina</taxon>
        <taxon>Agaricomycetes</taxon>
        <taxon>Polyporales</taxon>
        <taxon>Polyporaceae</taxon>
        <taxon>Lentinus</taxon>
    </lineage>
</organism>
<name>A0A371DVW2_9APHY</name>
<evidence type="ECO:0000313" key="2">
    <source>
        <dbReference type="Proteomes" id="UP000256964"/>
    </source>
</evidence>
<dbReference type="EMBL" id="KZ857380">
    <property type="protein sequence ID" value="RDX56686.1"/>
    <property type="molecule type" value="Genomic_DNA"/>
</dbReference>
<protein>
    <submittedName>
        <fullName evidence="1">Uncharacterized protein</fullName>
    </submittedName>
</protein>
<dbReference type="Proteomes" id="UP000256964">
    <property type="component" value="Unassembled WGS sequence"/>
</dbReference>
<proteinExistence type="predicted"/>
<gene>
    <name evidence="1" type="ORF">OH76DRAFT_1477265</name>
</gene>
<accession>A0A371DVW2</accession>
<dbReference type="Gene3D" id="3.30.930.10">
    <property type="entry name" value="Bira Bifunctional Protein, Domain 2"/>
    <property type="match status" value="1"/>
</dbReference>
<evidence type="ECO:0000313" key="1">
    <source>
        <dbReference type="EMBL" id="RDX56686.1"/>
    </source>
</evidence>
<dbReference type="STRING" id="139420.A0A371DVW2"/>
<dbReference type="AlphaFoldDB" id="A0A371DVW2"/>
<sequence>MRPVPRGISKPLLKLHTVNTSQLGLAEDADSNVIKDEQGNPVMVEHKVGNDIAEAAEHKMTDILARPVFLYGFPANLKASYMNKMKSEAWTIAPSNTEQL</sequence>